<dbReference type="AlphaFoldDB" id="A0A0A9ALG7"/>
<accession>A0A0A9ALG7</accession>
<protein>
    <submittedName>
        <fullName evidence="1">Uncharacterized protein</fullName>
    </submittedName>
</protein>
<sequence length="32" mass="3607">MDLCLVKQINLIITSSSANSINQLFLTKVRQD</sequence>
<organism evidence="1">
    <name type="scientific">Arundo donax</name>
    <name type="common">Giant reed</name>
    <name type="synonym">Donax arundinaceus</name>
    <dbReference type="NCBI Taxonomy" id="35708"/>
    <lineage>
        <taxon>Eukaryota</taxon>
        <taxon>Viridiplantae</taxon>
        <taxon>Streptophyta</taxon>
        <taxon>Embryophyta</taxon>
        <taxon>Tracheophyta</taxon>
        <taxon>Spermatophyta</taxon>
        <taxon>Magnoliopsida</taxon>
        <taxon>Liliopsida</taxon>
        <taxon>Poales</taxon>
        <taxon>Poaceae</taxon>
        <taxon>PACMAD clade</taxon>
        <taxon>Arundinoideae</taxon>
        <taxon>Arundineae</taxon>
        <taxon>Arundo</taxon>
    </lineage>
</organism>
<proteinExistence type="predicted"/>
<reference evidence="1" key="1">
    <citation type="submission" date="2014-09" db="EMBL/GenBank/DDBJ databases">
        <authorList>
            <person name="Magalhaes I.L.F."/>
            <person name="Oliveira U."/>
            <person name="Santos F.R."/>
            <person name="Vidigal T.H.D.A."/>
            <person name="Brescovit A.D."/>
            <person name="Santos A.J."/>
        </authorList>
    </citation>
    <scope>NUCLEOTIDE SEQUENCE</scope>
    <source>
        <tissue evidence="1">Shoot tissue taken approximately 20 cm above the soil surface</tissue>
    </source>
</reference>
<evidence type="ECO:0000313" key="1">
    <source>
        <dbReference type="EMBL" id="JAD50693.1"/>
    </source>
</evidence>
<dbReference type="EMBL" id="GBRH01247202">
    <property type="protein sequence ID" value="JAD50693.1"/>
    <property type="molecule type" value="Transcribed_RNA"/>
</dbReference>
<reference evidence="1" key="2">
    <citation type="journal article" date="2015" name="Data Brief">
        <title>Shoot transcriptome of the giant reed, Arundo donax.</title>
        <authorList>
            <person name="Barrero R.A."/>
            <person name="Guerrero F.D."/>
            <person name="Moolhuijzen P."/>
            <person name="Goolsby J.A."/>
            <person name="Tidwell J."/>
            <person name="Bellgard S.E."/>
            <person name="Bellgard M.I."/>
        </authorList>
    </citation>
    <scope>NUCLEOTIDE SEQUENCE</scope>
    <source>
        <tissue evidence="1">Shoot tissue taken approximately 20 cm above the soil surface</tissue>
    </source>
</reference>
<name>A0A0A9ALG7_ARUDO</name>